<dbReference type="PROSITE" id="PS50835">
    <property type="entry name" value="IG_LIKE"/>
    <property type="match status" value="2"/>
</dbReference>
<accession>A0A8C5M272</accession>
<dbReference type="OrthoDB" id="6250964at2759"/>
<dbReference type="InterPro" id="IPR036179">
    <property type="entry name" value="Ig-like_dom_sf"/>
</dbReference>
<reference evidence="3" key="1">
    <citation type="submission" date="2025-08" db="UniProtKB">
        <authorList>
            <consortium name="Ensembl"/>
        </authorList>
    </citation>
    <scope>IDENTIFICATION</scope>
</reference>
<dbReference type="GO" id="GO:0007155">
    <property type="term" value="P:cell adhesion"/>
    <property type="evidence" value="ECO:0007669"/>
    <property type="project" value="InterPro"/>
</dbReference>
<sequence length="333" mass="36872">MQCVYVWVNAVLWIFTVAQAQDSIMEPVLEIRGPVMDGETVDIVCSWNYKSEGKVNLYIKLGEETLTSCTQENTPYPKVTCEPEVDKNFHGKVVTCEVQLVIRSKSETIFVNSDPFFTDCPKNITWVEGEKKAFECKAGGYPPPNVTCSMGSISYKEGETFTVSKSMAGKYICKAHSIDTVSIEIYVHVESKPSILHIDGPPESQVTAGKNVTLTCEAYGDPAPAYSWETPKSDVEISSDGRTVSIWDMKPAYKGTYTCKAQNKHGNDTKSLTLTMPAFGSQAALHPKSDTGLEASNWRILGSRGTRACKKRRSCIISVTLNQWFPTVVLKYP</sequence>
<name>A0A8C5M272_9ANUR</name>
<dbReference type="SMART" id="SM00408">
    <property type="entry name" value="IGc2"/>
    <property type="match status" value="1"/>
</dbReference>
<feature type="domain" description="Ig-like" evidence="2">
    <location>
        <begin position="193"/>
        <end position="275"/>
    </location>
</feature>
<evidence type="ECO:0000313" key="4">
    <source>
        <dbReference type="Proteomes" id="UP000694569"/>
    </source>
</evidence>
<dbReference type="InterPro" id="IPR003599">
    <property type="entry name" value="Ig_sub"/>
</dbReference>
<evidence type="ECO:0000256" key="1">
    <source>
        <dbReference type="SAM" id="SignalP"/>
    </source>
</evidence>
<organism evidence="3 4">
    <name type="scientific">Leptobrachium leishanense</name>
    <name type="common">Leishan spiny toad</name>
    <dbReference type="NCBI Taxonomy" id="445787"/>
    <lineage>
        <taxon>Eukaryota</taxon>
        <taxon>Metazoa</taxon>
        <taxon>Chordata</taxon>
        <taxon>Craniata</taxon>
        <taxon>Vertebrata</taxon>
        <taxon>Euteleostomi</taxon>
        <taxon>Amphibia</taxon>
        <taxon>Batrachia</taxon>
        <taxon>Anura</taxon>
        <taxon>Pelobatoidea</taxon>
        <taxon>Megophryidae</taxon>
        <taxon>Leptobrachium</taxon>
    </lineage>
</organism>
<dbReference type="PANTHER" id="PTHR13771:SF9">
    <property type="entry name" value="INTERCELLULAR ADHESION MOLECULE 5"/>
    <property type="match status" value="1"/>
</dbReference>
<dbReference type="GO" id="GO:0005178">
    <property type="term" value="F:integrin binding"/>
    <property type="evidence" value="ECO:0007669"/>
    <property type="project" value="InterPro"/>
</dbReference>
<dbReference type="Ensembl" id="ENSLLET00000006996.1">
    <property type="protein sequence ID" value="ENSLLEP00000006722.1"/>
    <property type="gene ID" value="ENSLLEG00000004228.1"/>
</dbReference>
<dbReference type="InterPro" id="IPR013783">
    <property type="entry name" value="Ig-like_fold"/>
</dbReference>
<keyword evidence="1" id="KW-0732">Signal</keyword>
<evidence type="ECO:0000259" key="2">
    <source>
        <dbReference type="PROSITE" id="PS50835"/>
    </source>
</evidence>
<dbReference type="SMART" id="SM00409">
    <property type="entry name" value="IG"/>
    <property type="match status" value="2"/>
</dbReference>
<evidence type="ECO:0000313" key="3">
    <source>
        <dbReference type="Ensembl" id="ENSLLEP00000006722.1"/>
    </source>
</evidence>
<protein>
    <recommendedName>
        <fullName evidence="2">Ig-like domain-containing protein</fullName>
    </recommendedName>
</protein>
<feature type="signal peptide" evidence="1">
    <location>
        <begin position="1"/>
        <end position="20"/>
    </location>
</feature>
<dbReference type="Pfam" id="PF13927">
    <property type="entry name" value="Ig_3"/>
    <property type="match status" value="1"/>
</dbReference>
<dbReference type="Gene3D" id="2.60.40.10">
    <property type="entry name" value="Immunoglobulins"/>
    <property type="match status" value="2"/>
</dbReference>
<keyword evidence="4" id="KW-1185">Reference proteome</keyword>
<dbReference type="PANTHER" id="PTHR13771">
    <property type="entry name" value="INTERCELLULAR ADHESION MOLECULE"/>
    <property type="match status" value="1"/>
</dbReference>
<dbReference type="InterPro" id="IPR003598">
    <property type="entry name" value="Ig_sub2"/>
</dbReference>
<dbReference type="AlphaFoldDB" id="A0A8C5M272"/>
<feature type="chain" id="PRO_5034012938" description="Ig-like domain-containing protein" evidence="1">
    <location>
        <begin position="21"/>
        <end position="333"/>
    </location>
</feature>
<dbReference type="InterPro" id="IPR047012">
    <property type="entry name" value="ICAM_VCAM"/>
</dbReference>
<reference evidence="3" key="2">
    <citation type="submission" date="2025-09" db="UniProtKB">
        <authorList>
            <consortium name="Ensembl"/>
        </authorList>
    </citation>
    <scope>IDENTIFICATION</scope>
</reference>
<dbReference type="SUPFAM" id="SSF48726">
    <property type="entry name" value="Immunoglobulin"/>
    <property type="match status" value="2"/>
</dbReference>
<dbReference type="InterPro" id="IPR007110">
    <property type="entry name" value="Ig-like_dom"/>
</dbReference>
<proteinExistence type="predicted"/>
<feature type="domain" description="Ig-like" evidence="2">
    <location>
        <begin position="77"/>
        <end position="184"/>
    </location>
</feature>
<dbReference type="Proteomes" id="UP000694569">
    <property type="component" value="Unplaced"/>
</dbReference>